<evidence type="ECO:0000256" key="2">
    <source>
        <dbReference type="SAM" id="SignalP"/>
    </source>
</evidence>
<keyword evidence="1" id="KW-0812">Transmembrane</keyword>
<gene>
    <name evidence="3" type="ORF">CRG98_032075</name>
</gene>
<feature type="transmembrane region" description="Helical" evidence="1">
    <location>
        <begin position="47"/>
        <end position="69"/>
    </location>
</feature>
<dbReference type="Proteomes" id="UP000233551">
    <property type="component" value="Unassembled WGS sequence"/>
</dbReference>
<dbReference type="AlphaFoldDB" id="A0A2I0IU03"/>
<protein>
    <submittedName>
        <fullName evidence="3">Uncharacterized protein</fullName>
    </submittedName>
</protein>
<keyword evidence="1" id="KW-0472">Membrane</keyword>
<accession>A0A2I0IU03</accession>
<keyword evidence="2" id="KW-0732">Signal</keyword>
<feature type="chain" id="PRO_5014120849" evidence="2">
    <location>
        <begin position="24"/>
        <end position="80"/>
    </location>
</feature>
<organism evidence="3 4">
    <name type="scientific">Punica granatum</name>
    <name type="common">Pomegranate</name>
    <dbReference type="NCBI Taxonomy" id="22663"/>
    <lineage>
        <taxon>Eukaryota</taxon>
        <taxon>Viridiplantae</taxon>
        <taxon>Streptophyta</taxon>
        <taxon>Embryophyta</taxon>
        <taxon>Tracheophyta</taxon>
        <taxon>Spermatophyta</taxon>
        <taxon>Magnoliopsida</taxon>
        <taxon>eudicotyledons</taxon>
        <taxon>Gunneridae</taxon>
        <taxon>Pentapetalae</taxon>
        <taxon>rosids</taxon>
        <taxon>malvids</taxon>
        <taxon>Myrtales</taxon>
        <taxon>Lythraceae</taxon>
        <taxon>Punica</taxon>
    </lineage>
</organism>
<comment type="caution">
    <text evidence="3">The sequence shown here is derived from an EMBL/GenBank/DDBJ whole genome shotgun (WGS) entry which is preliminary data.</text>
</comment>
<evidence type="ECO:0000313" key="3">
    <source>
        <dbReference type="EMBL" id="PKI47485.1"/>
    </source>
</evidence>
<sequence length="80" mass="8638">MTGGKFIAMAAILGLLLLPLAFAGRLLPPGIINVIEIIPAASPDGQHALYALLTPLLAVFRKFLFLYICKTRTYTAHDLS</sequence>
<reference evidence="3 4" key="1">
    <citation type="submission" date="2017-11" db="EMBL/GenBank/DDBJ databases">
        <title>De-novo sequencing of pomegranate (Punica granatum L.) genome.</title>
        <authorList>
            <person name="Akparov Z."/>
            <person name="Amiraslanov A."/>
            <person name="Hajiyeva S."/>
            <person name="Abbasov M."/>
            <person name="Kaur K."/>
            <person name="Hamwieh A."/>
            <person name="Solovyev V."/>
            <person name="Salamov A."/>
            <person name="Braich B."/>
            <person name="Kosarev P."/>
            <person name="Mahmoud A."/>
            <person name="Hajiyev E."/>
            <person name="Babayeva S."/>
            <person name="Izzatullayeva V."/>
            <person name="Mammadov A."/>
            <person name="Mammadov A."/>
            <person name="Sharifova S."/>
            <person name="Ojaghi J."/>
            <person name="Eynullazada K."/>
            <person name="Bayramov B."/>
            <person name="Abdulazimova A."/>
            <person name="Shahmuradov I."/>
        </authorList>
    </citation>
    <scope>NUCLEOTIDE SEQUENCE [LARGE SCALE GENOMIC DNA]</scope>
    <source>
        <strain evidence="4">cv. AG2017</strain>
        <tissue evidence="3">Leaf</tissue>
    </source>
</reference>
<evidence type="ECO:0000313" key="4">
    <source>
        <dbReference type="Proteomes" id="UP000233551"/>
    </source>
</evidence>
<evidence type="ECO:0000256" key="1">
    <source>
        <dbReference type="SAM" id="Phobius"/>
    </source>
</evidence>
<keyword evidence="1" id="KW-1133">Transmembrane helix</keyword>
<proteinExistence type="predicted"/>
<name>A0A2I0IU03_PUNGR</name>
<dbReference type="EMBL" id="PGOL01002496">
    <property type="protein sequence ID" value="PKI47485.1"/>
    <property type="molecule type" value="Genomic_DNA"/>
</dbReference>
<feature type="signal peptide" evidence="2">
    <location>
        <begin position="1"/>
        <end position="23"/>
    </location>
</feature>
<keyword evidence="4" id="KW-1185">Reference proteome</keyword>